<dbReference type="CDD" id="cd07133">
    <property type="entry name" value="ALDH_CALDH_CalB"/>
    <property type="match status" value="1"/>
</dbReference>
<comment type="similarity">
    <text evidence="1 4 7">Belongs to the aldehyde dehydrogenase family.</text>
</comment>
<reference evidence="9 10" key="1">
    <citation type="submission" date="2014-04" db="EMBL/GenBank/DDBJ databases">
        <title>The Genome Sequence of Mycobacterium tuberculosis TKK-01-0051.</title>
        <authorList>
            <consortium name="The Broad Institute Genomics Platform"/>
            <consortium name="The Broad Institute Genome Sequencing Center for Infectious Disease"/>
            <person name="Earl A.M."/>
            <person name="Cohen K."/>
            <person name="Pym A."/>
            <person name="Bishai W."/>
            <person name="Maharaj K."/>
            <person name="Desjardins C."/>
            <person name="Abeel T."/>
            <person name="Young S."/>
            <person name="Zeng Q."/>
            <person name="Gargeya S."/>
            <person name="Abouelleil A."/>
            <person name="Alvarado L."/>
            <person name="Chapman S.B."/>
            <person name="Gainer-Dewar J."/>
            <person name="Goldberg J."/>
            <person name="Griggs A."/>
            <person name="Gujja S."/>
            <person name="Hansen M."/>
            <person name="Howarth C."/>
            <person name="Imamovic A."/>
            <person name="Larimer J."/>
            <person name="Murphy C."/>
            <person name="Naylor J."/>
            <person name="Pearson M."/>
            <person name="Poon T.W."/>
            <person name="Priest M."/>
            <person name="Roberts A."/>
            <person name="Saif S."/>
            <person name="Shea T."/>
            <person name="Sykes S."/>
            <person name="Wortman J."/>
            <person name="Nusbaum C."/>
            <person name="Birren B."/>
        </authorList>
    </citation>
    <scope>NUCLEOTIDE SEQUENCE [LARGE SCALE GENOMIC DNA]</scope>
    <source>
        <strain evidence="9 10">TKK-01-0051</strain>
    </source>
</reference>
<dbReference type="InterPro" id="IPR012394">
    <property type="entry name" value="Aldehyde_DH_NAD(P)"/>
</dbReference>
<evidence type="ECO:0000256" key="6">
    <source>
        <dbReference type="PROSITE-ProRule" id="PRU10007"/>
    </source>
</evidence>
<dbReference type="InterPro" id="IPR015590">
    <property type="entry name" value="Aldehyde_DH_dom"/>
</dbReference>
<name>A0A051TW16_9MYCO</name>
<dbReference type="GO" id="GO:0004029">
    <property type="term" value="F:aldehyde dehydrogenase (NAD+) activity"/>
    <property type="evidence" value="ECO:0007669"/>
    <property type="project" value="TreeGrafter"/>
</dbReference>
<proteinExistence type="inferred from homology"/>
<protein>
    <recommendedName>
        <fullName evidence="4">Aldehyde dehydrogenase</fullName>
    </recommendedName>
</protein>
<dbReference type="PIRSF" id="PIRSF036492">
    <property type="entry name" value="ALDH"/>
    <property type="match status" value="1"/>
</dbReference>
<evidence type="ECO:0000256" key="3">
    <source>
        <dbReference type="ARBA" id="ARBA00023027"/>
    </source>
</evidence>
<sequence>MRSVLDAQRRAFLDAGPPSAATRIDRIDRIVDLIVTNADALVDALVSDYGHRSRAQSMMSDVVGPLPGIKHTRKHLRNWMKPTRYGTGAMRLVGARAWVDWQPLGVIGVISPWNFPVGLTFDPVTQAFAAGNAVMVKLSEYVPNTSELMRAEIVKRFDATELRAFTGGPDVGAEFCALPFDHILLTGSPATGRHVQRAAADNLVPVTLELGGKSPVVISPDADLKVVADRVMVGKTMNAGQLCLSPDYVLIPGGKERAFVESVSASVTRMFPRILDNDDYTSIVNERHFDRIHGLIADARAKGAQIITINPAAEDFSTQAAYKIAPTLVLGATKDMRVMQEEIFGPVLPIATYQRIDDAIDHINSGPKPLAAYYFGPDDAARQRFLVRTYSGGVTINDVTLHYTVAGMPFGGVGESGMGYYHGRSGFEAFSHGRGVMDAPTRFSISAALAAPYTGLKQRGLQAMTALERQSIRRRLRKTDRLNQGESLEFSVVPAHTAARD</sequence>
<dbReference type="SUPFAM" id="SSF53720">
    <property type="entry name" value="ALDH-like"/>
    <property type="match status" value="1"/>
</dbReference>
<dbReference type="AlphaFoldDB" id="A0A051TW16"/>
<dbReference type="Pfam" id="PF00171">
    <property type="entry name" value="Aldedh"/>
    <property type="match status" value="1"/>
</dbReference>
<dbReference type="PATRIC" id="fig|1324261.3.peg.4127"/>
<feature type="active site" evidence="5 6">
    <location>
        <position position="209"/>
    </location>
</feature>
<dbReference type="GO" id="GO:0005737">
    <property type="term" value="C:cytoplasm"/>
    <property type="evidence" value="ECO:0007669"/>
    <property type="project" value="TreeGrafter"/>
</dbReference>
<dbReference type="InterPro" id="IPR016163">
    <property type="entry name" value="Ald_DH_C"/>
</dbReference>
<feature type="active site" evidence="5">
    <location>
        <position position="243"/>
    </location>
</feature>
<evidence type="ECO:0000256" key="1">
    <source>
        <dbReference type="ARBA" id="ARBA00009986"/>
    </source>
</evidence>
<evidence type="ECO:0000256" key="5">
    <source>
        <dbReference type="PIRSR" id="PIRSR036492-1"/>
    </source>
</evidence>
<gene>
    <name evidence="9" type="ORF">K875_04085</name>
</gene>
<evidence type="ECO:0000313" key="10">
    <source>
        <dbReference type="Proteomes" id="UP000025947"/>
    </source>
</evidence>
<evidence type="ECO:0000256" key="7">
    <source>
        <dbReference type="RuleBase" id="RU003345"/>
    </source>
</evidence>
<dbReference type="Gene3D" id="3.40.309.10">
    <property type="entry name" value="Aldehyde Dehydrogenase, Chain A, domain 2"/>
    <property type="match status" value="1"/>
</dbReference>
<dbReference type="InterPro" id="IPR016162">
    <property type="entry name" value="Ald_DH_N"/>
</dbReference>
<keyword evidence="3" id="KW-0520">NAD</keyword>
<keyword evidence="10" id="KW-1185">Reference proteome</keyword>
<evidence type="ECO:0000313" key="9">
    <source>
        <dbReference type="EMBL" id="KBZ61134.1"/>
    </source>
</evidence>
<evidence type="ECO:0000259" key="8">
    <source>
        <dbReference type="Pfam" id="PF00171"/>
    </source>
</evidence>
<comment type="caution">
    <text evidence="9">The sequence shown here is derived from an EMBL/GenBank/DDBJ whole genome shotgun (WGS) entry which is preliminary data.</text>
</comment>
<dbReference type="PANTHER" id="PTHR43570:SF20">
    <property type="entry name" value="ALDEHYDE DEHYDROGENASE ALDX-RELATED"/>
    <property type="match status" value="1"/>
</dbReference>
<dbReference type="HOGENOM" id="CLU_005391_3_6_11"/>
<dbReference type="Proteomes" id="UP000025947">
    <property type="component" value="Unassembled WGS sequence"/>
</dbReference>
<dbReference type="GO" id="GO:0006081">
    <property type="term" value="P:aldehyde metabolic process"/>
    <property type="evidence" value="ECO:0007669"/>
    <property type="project" value="InterPro"/>
</dbReference>
<accession>A0A051TW16</accession>
<feature type="domain" description="Aldehyde dehydrogenase" evidence="8">
    <location>
        <begin position="7"/>
        <end position="432"/>
    </location>
</feature>
<dbReference type="PANTHER" id="PTHR43570">
    <property type="entry name" value="ALDEHYDE DEHYDROGENASE"/>
    <property type="match status" value="1"/>
</dbReference>
<organism evidence="9 10">
    <name type="scientific">Mycobacterium [tuberculosis] TKK-01-0051</name>
    <dbReference type="NCBI Taxonomy" id="1324261"/>
    <lineage>
        <taxon>Bacteria</taxon>
        <taxon>Bacillati</taxon>
        <taxon>Actinomycetota</taxon>
        <taxon>Actinomycetes</taxon>
        <taxon>Mycobacteriales</taxon>
        <taxon>Mycobacteriaceae</taxon>
        <taxon>Mycobacterium</taxon>
        <taxon>Mycobacterium avium complex (MAC)</taxon>
    </lineage>
</organism>
<dbReference type="InterPro" id="IPR016161">
    <property type="entry name" value="Ald_DH/histidinol_DH"/>
</dbReference>
<keyword evidence="2 4" id="KW-0560">Oxidoreductase</keyword>
<dbReference type="FunFam" id="3.40.309.10:FF:000003">
    <property type="entry name" value="Aldehyde dehydrogenase"/>
    <property type="match status" value="1"/>
</dbReference>
<evidence type="ECO:0000256" key="2">
    <source>
        <dbReference type="ARBA" id="ARBA00023002"/>
    </source>
</evidence>
<evidence type="ECO:0000256" key="4">
    <source>
        <dbReference type="PIRNR" id="PIRNR036492"/>
    </source>
</evidence>
<dbReference type="Gene3D" id="3.40.605.10">
    <property type="entry name" value="Aldehyde Dehydrogenase, Chain A, domain 1"/>
    <property type="match status" value="1"/>
</dbReference>
<dbReference type="InterPro" id="IPR029510">
    <property type="entry name" value="Ald_DH_CS_GLU"/>
</dbReference>
<dbReference type="EMBL" id="JLXW01000010">
    <property type="protein sequence ID" value="KBZ61134.1"/>
    <property type="molecule type" value="Genomic_DNA"/>
</dbReference>
<dbReference type="PROSITE" id="PS00687">
    <property type="entry name" value="ALDEHYDE_DEHYDR_GLU"/>
    <property type="match status" value="1"/>
</dbReference>